<dbReference type="InterPro" id="IPR008978">
    <property type="entry name" value="HSP20-like_chaperone"/>
</dbReference>
<evidence type="ECO:0000256" key="1">
    <source>
        <dbReference type="ARBA" id="ARBA00023016"/>
    </source>
</evidence>
<dbReference type="InterPro" id="IPR031107">
    <property type="entry name" value="Small_HSP"/>
</dbReference>
<dbReference type="FunFam" id="2.60.40.790:FF:000009">
    <property type="entry name" value="17.6 kDa class I heat shock protein-like"/>
    <property type="match status" value="1"/>
</dbReference>
<organism evidence="5 6">
    <name type="scientific">Ceratodon purpureus</name>
    <name type="common">Fire moss</name>
    <name type="synonym">Dicranum purpureum</name>
    <dbReference type="NCBI Taxonomy" id="3225"/>
    <lineage>
        <taxon>Eukaryota</taxon>
        <taxon>Viridiplantae</taxon>
        <taxon>Streptophyta</taxon>
        <taxon>Embryophyta</taxon>
        <taxon>Bryophyta</taxon>
        <taxon>Bryophytina</taxon>
        <taxon>Bryopsida</taxon>
        <taxon>Dicranidae</taxon>
        <taxon>Pseudoditrichales</taxon>
        <taxon>Ditrichaceae</taxon>
        <taxon>Ceratodon</taxon>
    </lineage>
</organism>
<keyword evidence="6" id="KW-1185">Reference proteome</keyword>
<name>A0A8T0IUS0_CERPU</name>
<accession>A0A8T0IUS0</accession>
<protein>
    <recommendedName>
        <fullName evidence="4">SHSP domain-containing protein</fullName>
    </recommendedName>
</protein>
<dbReference type="EMBL" id="CM026422">
    <property type="protein sequence ID" value="KAG0586566.1"/>
    <property type="molecule type" value="Genomic_DNA"/>
</dbReference>
<dbReference type="AlphaFoldDB" id="A0A8T0IUS0"/>
<proteinExistence type="inferred from homology"/>
<dbReference type="Gene3D" id="2.60.40.790">
    <property type="match status" value="1"/>
</dbReference>
<gene>
    <name evidence="5" type="ORF">KC19_2G100600</name>
</gene>
<comment type="caution">
    <text evidence="5">The sequence shown here is derived from an EMBL/GenBank/DDBJ whole genome shotgun (WGS) entry which is preliminary data.</text>
</comment>
<feature type="domain" description="SHSP" evidence="4">
    <location>
        <begin position="41"/>
        <end position="154"/>
    </location>
</feature>
<dbReference type="SUPFAM" id="SSF49764">
    <property type="entry name" value="HSP20-like chaperones"/>
    <property type="match status" value="1"/>
</dbReference>
<dbReference type="PANTHER" id="PTHR11527">
    <property type="entry name" value="HEAT-SHOCK PROTEIN 20 FAMILY MEMBER"/>
    <property type="match status" value="1"/>
</dbReference>
<dbReference type="CDD" id="cd06472">
    <property type="entry name" value="ACD_ScHsp26_like"/>
    <property type="match status" value="1"/>
</dbReference>
<dbReference type="Pfam" id="PF00011">
    <property type="entry name" value="HSP20"/>
    <property type="match status" value="1"/>
</dbReference>
<evidence type="ECO:0000259" key="4">
    <source>
        <dbReference type="PROSITE" id="PS01031"/>
    </source>
</evidence>
<reference evidence="5" key="1">
    <citation type="submission" date="2020-06" db="EMBL/GenBank/DDBJ databases">
        <title>WGS assembly of Ceratodon purpureus strain R40.</title>
        <authorList>
            <person name="Carey S.B."/>
            <person name="Jenkins J."/>
            <person name="Shu S."/>
            <person name="Lovell J.T."/>
            <person name="Sreedasyam A."/>
            <person name="Maumus F."/>
            <person name="Tiley G.P."/>
            <person name="Fernandez-Pozo N."/>
            <person name="Barry K."/>
            <person name="Chen C."/>
            <person name="Wang M."/>
            <person name="Lipzen A."/>
            <person name="Daum C."/>
            <person name="Saski C.A."/>
            <person name="Payton A.C."/>
            <person name="Mcbreen J.C."/>
            <person name="Conrad R.E."/>
            <person name="Kollar L.M."/>
            <person name="Olsson S."/>
            <person name="Huttunen S."/>
            <person name="Landis J.B."/>
            <person name="Wickett N.J."/>
            <person name="Johnson M.G."/>
            <person name="Rensing S.A."/>
            <person name="Grimwood J."/>
            <person name="Schmutz J."/>
            <person name="Mcdaniel S.F."/>
        </authorList>
    </citation>
    <scope>NUCLEOTIDE SEQUENCE</scope>
    <source>
        <strain evidence="5">R40</strain>
    </source>
</reference>
<comment type="similarity">
    <text evidence="2 3">Belongs to the small heat shock protein (HSP20) family.</text>
</comment>
<dbReference type="InterPro" id="IPR002068">
    <property type="entry name" value="A-crystallin/Hsp20_dom"/>
</dbReference>
<evidence type="ECO:0000256" key="3">
    <source>
        <dbReference type="RuleBase" id="RU003616"/>
    </source>
</evidence>
<evidence type="ECO:0000256" key="2">
    <source>
        <dbReference type="PROSITE-ProRule" id="PRU00285"/>
    </source>
</evidence>
<evidence type="ECO:0000313" key="6">
    <source>
        <dbReference type="Proteomes" id="UP000822688"/>
    </source>
</evidence>
<dbReference type="Proteomes" id="UP000822688">
    <property type="component" value="Chromosome 2"/>
</dbReference>
<keyword evidence="1" id="KW-0346">Stress response</keyword>
<evidence type="ECO:0000313" key="5">
    <source>
        <dbReference type="EMBL" id="KAG0586566.1"/>
    </source>
</evidence>
<sequence length="154" mass="17390">MALSLELSGRGHSILDPFEVTSIWDPLALLESGPSRQFVRDVLAVGNTQVDWRETPESHIFKANLPGLKKEEVKVQVVDGKTLEISGERKKEEVQKGDTWHRVERTQGKFMRRFRLPENASVDEVKAHAADGVLTVTIPKVQKPKEQVRQIEIA</sequence>
<dbReference type="PROSITE" id="PS01031">
    <property type="entry name" value="SHSP"/>
    <property type="match status" value="1"/>
</dbReference>